<dbReference type="EMBL" id="DNWC01000167">
    <property type="protein sequence ID" value="HBJ09978.1"/>
    <property type="molecule type" value="Genomic_DNA"/>
</dbReference>
<accession>A0A354M639</accession>
<dbReference type="Proteomes" id="UP000262954">
    <property type="component" value="Unassembled WGS sequence"/>
</dbReference>
<name>A0A354M639_9BACT</name>
<comment type="caution">
    <text evidence="1">The sequence shown here is derived from an EMBL/GenBank/DDBJ whole genome shotgun (WGS) entry which is preliminary data.</text>
</comment>
<evidence type="ECO:0000313" key="2">
    <source>
        <dbReference type="Proteomes" id="UP000262954"/>
    </source>
</evidence>
<reference evidence="1 2" key="1">
    <citation type="journal article" date="2018" name="Nat. Biotechnol.">
        <title>A standardized bacterial taxonomy based on genome phylogeny substantially revises the tree of life.</title>
        <authorList>
            <person name="Parks D.H."/>
            <person name="Chuvochina M."/>
            <person name="Waite D.W."/>
            <person name="Rinke C."/>
            <person name="Skarshewski A."/>
            <person name="Chaumeil P.A."/>
            <person name="Hugenholtz P."/>
        </authorList>
    </citation>
    <scope>NUCLEOTIDE SEQUENCE [LARGE SCALE GENOMIC DNA]</scope>
    <source>
        <strain evidence="1">UBA11482</strain>
    </source>
</reference>
<proteinExistence type="predicted"/>
<protein>
    <submittedName>
        <fullName evidence="1">Uncharacterized protein</fullName>
    </submittedName>
</protein>
<evidence type="ECO:0000313" key="1">
    <source>
        <dbReference type="EMBL" id="HBJ09978.1"/>
    </source>
</evidence>
<dbReference type="AlphaFoldDB" id="A0A354M639"/>
<gene>
    <name evidence="1" type="ORF">DDY73_13355</name>
</gene>
<sequence>MGQNQIHMHGMDYQNKVEEFSTMELKYANQNKAKDVIHTLGVQYEFGVEIFVSNKYPLRKTVLENEYITKEKFMQIIKKYISDELYVCSKEFVIDAWTSYYSSEVCFAFNKNEISYDVYSYINMAYQANNILDAMGRYGLFIQDENFLDGYKMIEICLDDN</sequence>
<organism evidence="1 2">
    <name type="scientific">Coprobacter fastidiosus</name>
    <dbReference type="NCBI Taxonomy" id="1099853"/>
    <lineage>
        <taxon>Bacteria</taxon>
        <taxon>Pseudomonadati</taxon>
        <taxon>Bacteroidota</taxon>
        <taxon>Bacteroidia</taxon>
        <taxon>Bacteroidales</taxon>
        <taxon>Barnesiellaceae</taxon>
        <taxon>Coprobacter</taxon>
    </lineage>
</organism>